<dbReference type="OrthoDB" id="781841at2759"/>
<name>A0A835KID3_9POAL</name>
<sequence length="107" mass="12125">MGPPRLDFGRTHAELQMQLPACLSCRPAGREKNAVHHGCKQQPVQPCPPFMPIEELVGDERPAMYKKLRAKTFGDGFWDAFALGERTIDHLKIKVDQPEQQQEMKVA</sequence>
<accession>A0A835KID3</accession>
<proteinExistence type="predicted"/>
<gene>
    <name evidence="1" type="ORF">HU200_015390</name>
</gene>
<protein>
    <submittedName>
        <fullName evidence="1">Uncharacterized protein</fullName>
    </submittedName>
</protein>
<reference evidence="1" key="1">
    <citation type="submission" date="2020-07" db="EMBL/GenBank/DDBJ databases">
        <title>Genome sequence and genetic diversity analysis of an under-domesticated orphan crop, white fonio (Digitaria exilis).</title>
        <authorList>
            <person name="Bennetzen J.L."/>
            <person name="Chen S."/>
            <person name="Ma X."/>
            <person name="Wang X."/>
            <person name="Yssel A.E.J."/>
            <person name="Chaluvadi S.R."/>
            <person name="Johnson M."/>
            <person name="Gangashetty P."/>
            <person name="Hamidou F."/>
            <person name="Sanogo M.D."/>
            <person name="Zwaenepoel A."/>
            <person name="Wallace J."/>
            <person name="Van De Peer Y."/>
            <person name="Van Deynze A."/>
        </authorList>
    </citation>
    <scope>NUCLEOTIDE SEQUENCE</scope>
    <source>
        <tissue evidence="1">Leaves</tissue>
    </source>
</reference>
<evidence type="ECO:0000313" key="1">
    <source>
        <dbReference type="EMBL" id="KAF8733032.1"/>
    </source>
</evidence>
<organism evidence="1 2">
    <name type="scientific">Digitaria exilis</name>
    <dbReference type="NCBI Taxonomy" id="1010633"/>
    <lineage>
        <taxon>Eukaryota</taxon>
        <taxon>Viridiplantae</taxon>
        <taxon>Streptophyta</taxon>
        <taxon>Embryophyta</taxon>
        <taxon>Tracheophyta</taxon>
        <taxon>Spermatophyta</taxon>
        <taxon>Magnoliopsida</taxon>
        <taxon>Liliopsida</taxon>
        <taxon>Poales</taxon>
        <taxon>Poaceae</taxon>
        <taxon>PACMAD clade</taxon>
        <taxon>Panicoideae</taxon>
        <taxon>Panicodae</taxon>
        <taxon>Paniceae</taxon>
        <taxon>Anthephorinae</taxon>
        <taxon>Digitaria</taxon>
    </lineage>
</organism>
<dbReference type="AlphaFoldDB" id="A0A835KID3"/>
<comment type="caution">
    <text evidence="1">The sequence shown here is derived from an EMBL/GenBank/DDBJ whole genome shotgun (WGS) entry which is preliminary data.</text>
</comment>
<dbReference type="EMBL" id="JACEFO010001603">
    <property type="protein sequence ID" value="KAF8733032.1"/>
    <property type="molecule type" value="Genomic_DNA"/>
</dbReference>
<evidence type="ECO:0000313" key="2">
    <source>
        <dbReference type="Proteomes" id="UP000636709"/>
    </source>
</evidence>
<dbReference type="Proteomes" id="UP000636709">
    <property type="component" value="Unassembled WGS sequence"/>
</dbReference>
<keyword evidence="2" id="KW-1185">Reference proteome</keyword>